<dbReference type="Pfam" id="PF00497">
    <property type="entry name" value="SBP_bac_3"/>
    <property type="match status" value="1"/>
</dbReference>
<keyword evidence="1" id="KW-1133">Transmembrane helix</keyword>
<name>A0A127EFQ4_CLOPF</name>
<sequence length="544" mass="64278">MKNKKLLIIPFVIFTIFIVGLCSYEFYIKDINTDERKIKVGFYEYYPYYYINNRGSYSGYYNDLMKLISKNLNVNFEYINCYDVPNGLKMLENGEIDLLFGVNKSKEREEKFLYTNQYIGNENCEIYTNKDIPYGEIQDLNGLNMGYIKGDESNEWILNLFKDKGINVNLVYANSYNELKGFLYESKVDFIVYNKESKLNLENRKVKSILDFSTGPVYIVSNKNNKKVINLIDKVLSENSYSNFRKDKNLYNKYFNQYKKVLSKRNLLILIFILILGAIIGKRIKLKFFFRRNKKNILNDLNKGNFILYYQPIVDPKKNLIVGFEALLRLRRNGQILTPYYFLNDIEKSNMMSEVSLSSFKKVISDYKVISNYNNLKNKKIYISFNLSFKEIEDSNFLNKLIEIAVNNNMPNNSICLEIVEKFTLEDIDKIKKSLEILRLHGFLIAIDDFGVEYSNLDLLDKIDYDIIKLDKYFIDNINSETNKKIIDFLSQICKVSNKRIVFEGIEEKDQFDIIKSLSYEKMYIQGYYFSKPVDIEMLKKLKL</sequence>
<dbReference type="PATRIC" id="fig|1502.177.peg.630"/>
<dbReference type="SMART" id="SM00052">
    <property type="entry name" value="EAL"/>
    <property type="match status" value="1"/>
</dbReference>
<feature type="transmembrane region" description="Helical" evidence="1">
    <location>
        <begin position="267"/>
        <end position="284"/>
    </location>
</feature>
<dbReference type="RefSeq" id="WP_061426493.1">
    <property type="nucleotide sequence ID" value="NZ_CATNZO010000001.1"/>
</dbReference>
<dbReference type="InterPro" id="IPR001638">
    <property type="entry name" value="Solute-binding_3/MltF_N"/>
</dbReference>
<dbReference type="InterPro" id="IPR001633">
    <property type="entry name" value="EAL_dom"/>
</dbReference>
<dbReference type="InterPro" id="IPR035919">
    <property type="entry name" value="EAL_sf"/>
</dbReference>
<dbReference type="CDD" id="cd01948">
    <property type="entry name" value="EAL"/>
    <property type="match status" value="1"/>
</dbReference>
<dbReference type="PANTHER" id="PTHR33121">
    <property type="entry name" value="CYCLIC DI-GMP PHOSPHODIESTERASE PDEF"/>
    <property type="match status" value="1"/>
</dbReference>
<organism evidence="3 4">
    <name type="scientific">Clostridium perfringens</name>
    <dbReference type="NCBI Taxonomy" id="1502"/>
    <lineage>
        <taxon>Bacteria</taxon>
        <taxon>Bacillati</taxon>
        <taxon>Bacillota</taxon>
        <taxon>Clostridia</taxon>
        <taxon>Eubacteriales</taxon>
        <taxon>Clostridiaceae</taxon>
        <taxon>Clostridium</taxon>
    </lineage>
</organism>
<reference evidence="3 4" key="1">
    <citation type="journal article" date="2016" name="PLoS ONE">
        <title>Plasmid Characterization and Chromosome Analysis of Two netF+ Clostridium perfringens Isolates Associated with Foal and Canine Necrotizing Enteritis.</title>
        <authorList>
            <person name="Mehdizadeh Gohari I."/>
            <person name="Kropinski A.M."/>
            <person name="Weese S.J."/>
            <person name="Parreira V.R."/>
            <person name="Whitehead A.E."/>
            <person name="Boerlin P."/>
            <person name="Prescott J.F."/>
        </authorList>
    </citation>
    <scope>NUCLEOTIDE SEQUENCE [LARGE SCALE GENOMIC DNA]</scope>
    <source>
        <strain evidence="3 4">JP838</strain>
    </source>
</reference>
<dbReference type="GO" id="GO:0071111">
    <property type="term" value="F:cyclic-guanylate-specific phosphodiesterase activity"/>
    <property type="evidence" value="ECO:0007669"/>
    <property type="project" value="InterPro"/>
</dbReference>
<dbReference type="InterPro" id="IPR050706">
    <property type="entry name" value="Cyclic-di-GMP_PDE-like"/>
</dbReference>
<dbReference type="EMBL" id="CP010994">
    <property type="protein sequence ID" value="AMN34801.1"/>
    <property type="molecule type" value="Genomic_DNA"/>
</dbReference>
<gene>
    <name evidence="3" type="ORF">JFP838_03215</name>
</gene>
<evidence type="ECO:0000313" key="3">
    <source>
        <dbReference type="EMBL" id="AMN34801.1"/>
    </source>
</evidence>
<evidence type="ECO:0000313" key="4">
    <source>
        <dbReference type="Proteomes" id="UP000070260"/>
    </source>
</evidence>
<dbReference type="Gene3D" id="3.40.190.10">
    <property type="entry name" value="Periplasmic binding protein-like II"/>
    <property type="match status" value="2"/>
</dbReference>
<keyword evidence="1" id="KW-0812">Transmembrane</keyword>
<dbReference type="Gene3D" id="3.20.20.450">
    <property type="entry name" value="EAL domain"/>
    <property type="match status" value="1"/>
</dbReference>
<feature type="transmembrane region" description="Helical" evidence="1">
    <location>
        <begin position="7"/>
        <end position="27"/>
    </location>
</feature>
<evidence type="ECO:0000256" key="1">
    <source>
        <dbReference type="SAM" id="Phobius"/>
    </source>
</evidence>
<dbReference type="PROSITE" id="PS50883">
    <property type="entry name" value="EAL"/>
    <property type="match status" value="1"/>
</dbReference>
<proteinExistence type="predicted"/>
<dbReference type="Proteomes" id="UP000070260">
    <property type="component" value="Chromosome"/>
</dbReference>
<dbReference type="OrthoDB" id="9762141at2"/>
<dbReference type="SUPFAM" id="SSF141868">
    <property type="entry name" value="EAL domain-like"/>
    <property type="match status" value="1"/>
</dbReference>
<dbReference type="AlphaFoldDB" id="A0A127EFQ4"/>
<evidence type="ECO:0000259" key="2">
    <source>
        <dbReference type="PROSITE" id="PS50883"/>
    </source>
</evidence>
<dbReference type="Pfam" id="PF00563">
    <property type="entry name" value="EAL"/>
    <property type="match status" value="1"/>
</dbReference>
<dbReference type="PANTHER" id="PTHR33121:SF70">
    <property type="entry name" value="SIGNALING PROTEIN YKOW"/>
    <property type="match status" value="1"/>
</dbReference>
<protein>
    <submittedName>
        <fullName evidence="3">Diguanylate phosphodiesterase</fullName>
    </submittedName>
</protein>
<dbReference type="SMART" id="SM00062">
    <property type="entry name" value="PBPb"/>
    <property type="match status" value="1"/>
</dbReference>
<dbReference type="SUPFAM" id="SSF53850">
    <property type="entry name" value="Periplasmic binding protein-like II"/>
    <property type="match status" value="1"/>
</dbReference>
<keyword evidence="1" id="KW-0472">Membrane</keyword>
<accession>A0A127EFQ4</accession>
<feature type="domain" description="EAL" evidence="2">
    <location>
        <begin position="290"/>
        <end position="544"/>
    </location>
</feature>